<proteinExistence type="predicted"/>
<dbReference type="Pfam" id="PF22807">
    <property type="entry name" value="TrAA12"/>
    <property type="match status" value="1"/>
</dbReference>
<dbReference type="RefSeq" id="WP_014222047.1">
    <property type="nucleotide sequence ID" value="NZ_LWBO01000012.1"/>
</dbReference>
<dbReference type="Gene3D" id="1.10.760.10">
    <property type="entry name" value="Cytochrome c-like domain"/>
    <property type="match status" value="1"/>
</dbReference>
<dbReference type="Pfam" id="PF13442">
    <property type="entry name" value="Cytochrome_CBB3"/>
    <property type="match status" value="1"/>
</dbReference>
<reference evidence="7 8" key="1">
    <citation type="submission" date="2016-04" db="EMBL/GenBank/DDBJ databases">
        <authorList>
            <person name="Chen L."/>
            <person name="Zhuang W."/>
            <person name="Wang G."/>
        </authorList>
    </citation>
    <scope>NUCLEOTIDE SEQUENCE [LARGE SCALE GENOMIC DNA]</scope>
    <source>
        <strain evidence="8">GR20</strain>
    </source>
</reference>
<gene>
    <name evidence="7" type="ORF">A4D02_08965</name>
</gene>
<dbReference type="InterPro" id="IPR054539">
    <property type="entry name" value="Beta-prop_PDH"/>
</dbReference>
<dbReference type="InterPro" id="IPR051459">
    <property type="entry name" value="Cytochrome_c-type_DH"/>
</dbReference>
<accession>A0ABX3NX44</accession>
<evidence type="ECO:0000313" key="7">
    <source>
        <dbReference type="EMBL" id="OQP48821.1"/>
    </source>
</evidence>
<feature type="domain" description="Cytochrome c" evidence="6">
    <location>
        <begin position="480"/>
        <end position="570"/>
    </location>
</feature>
<dbReference type="EMBL" id="LWBO01000012">
    <property type="protein sequence ID" value="OQP48821.1"/>
    <property type="molecule type" value="Genomic_DNA"/>
</dbReference>
<dbReference type="SUPFAM" id="SSF46626">
    <property type="entry name" value="Cytochrome c"/>
    <property type="match status" value="1"/>
</dbReference>
<dbReference type="InterPro" id="IPR011042">
    <property type="entry name" value="6-blade_b-propeller_TolB-like"/>
</dbReference>
<evidence type="ECO:0000313" key="8">
    <source>
        <dbReference type="Proteomes" id="UP000192277"/>
    </source>
</evidence>
<dbReference type="PANTHER" id="PTHR35008">
    <property type="entry name" value="BLL4482 PROTEIN-RELATED"/>
    <property type="match status" value="1"/>
</dbReference>
<keyword evidence="8" id="KW-1185">Reference proteome</keyword>
<dbReference type="PROSITE" id="PS51007">
    <property type="entry name" value="CYTC"/>
    <property type="match status" value="1"/>
</dbReference>
<dbReference type="InterPro" id="IPR036909">
    <property type="entry name" value="Cyt_c-like_dom_sf"/>
</dbReference>
<dbReference type="Gene3D" id="2.120.10.30">
    <property type="entry name" value="TolB, C-terminal domain"/>
    <property type="match status" value="1"/>
</dbReference>
<organism evidence="7 8">
    <name type="scientific">Niastella koreensis</name>
    <dbReference type="NCBI Taxonomy" id="354356"/>
    <lineage>
        <taxon>Bacteria</taxon>
        <taxon>Pseudomonadati</taxon>
        <taxon>Bacteroidota</taxon>
        <taxon>Chitinophagia</taxon>
        <taxon>Chitinophagales</taxon>
        <taxon>Chitinophagaceae</taxon>
        <taxon>Niastella</taxon>
    </lineage>
</organism>
<dbReference type="InterPro" id="IPR011041">
    <property type="entry name" value="Quinoprot_gluc/sorb_DH_b-prop"/>
</dbReference>
<protein>
    <submittedName>
        <fullName evidence="7">Cytochrome C</fullName>
    </submittedName>
</protein>
<evidence type="ECO:0000256" key="2">
    <source>
        <dbReference type="ARBA" id="ARBA00022723"/>
    </source>
</evidence>
<keyword evidence="3 4" id="KW-0408">Iron</keyword>
<evidence type="ECO:0000256" key="4">
    <source>
        <dbReference type="PROSITE-ProRule" id="PRU00433"/>
    </source>
</evidence>
<keyword evidence="1 4" id="KW-0349">Heme</keyword>
<feature type="signal peptide" evidence="5">
    <location>
        <begin position="1"/>
        <end position="29"/>
    </location>
</feature>
<sequence>MPVVMLWRLWPYPMLCICVLLVCCQSAKRAPLPAGDPGNGGLFLPGNFEAVVVADSLGRSRHLTVNSNGDIYVKLTYNDIMHGSGGTVGLRDADNDGRADIISYFGNYKDEGGLPAGIAVHDGYLYTSTVKYIFRNKLIAGQLFPDPKTDTILIDDDYDLRKHWHTAKPFAFDRHNHMYVPFGAPTDAAQDINTVGPAGIPGGRGLDPAPDLKTHAGIWRFDAGKLKQTQKDGYHYATGIRSVLAIDWNPMDDCLYVAMNGMDNFHTRYPHTYSAWQAAVLPSEPLLKVTEHSNFGWPYAYYDHMQKKNMLQPGYGGDGKTIGRASQFDVPVMGFPGHWAPMDLLFYTGDQFPERYKKGVFIAFHGSTDRSPYPQAGYIVCFVPFENGKPTGDWEVFADGFTGVDTVFNTSDAVYRPMGLAEGPDGSLYISESNKGKIWRVMYKGNKTAFGPAQLAAMEQRKSRTYIKTPDEVKDNHGLGGEMNGLILYNSYCASCHQRDGKGDNNRYPPLAGSDWIAGNNDQLIKIILNGMQGKIRVNGKTYNGVMPAHGSFLDDHAIASIATYINKRFYKEKDLVASAEVTKLRSSTTSAATMVRAKTPGP</sequence>
<dbReference type="InterPro" id="IPR009056">
    <property type="entry name" value="Cyt_c-like_dom"/>
</dbReference>
<comment type="caution">
    <text evidence="7">The sequence shown here is derived from an EMBL/GenBank/DDBJ whole genome shotgun (WGS) entry which is preliminary data.</text>
</comment>
<dbReference type="PANTHER" id="PTHR35008:SF4">
    <property type="entry name" value="BLL4482 PROTEIN"/>
    <property type="match status" value="1"/>
</dbReference>
<evidence type="ECO:0000256" key="1">
    <source>
        <dbReference type="ARBA" id="ARBA00022617"/>
    </source>
</evidence>
<keyword evidence="2 4" id="KW-0479">Metal-binding</keyword>
<feature type="chain" id="PRO_5047230306" evidence="5">
    <location>
        <begin position="30"/>
        <end position="603"/>
    </location>
</feature>
<name>A0ABX3NX44_9BACT</name>
<evidence type="ECO:0000256" key="3">
    <source>
        <dbReference type="ARBA" id="ARBA00023004"/>
    </source>
</evidence>
<evidence type="ECO:0000256" key="5">
    <source>
        <dbReference type="SAM" id="SignalP"/>
    </source>
</evidence>
<evidence type="ECO:0000259" key="6">
    <source>
        <dbReference type="PROSITE" id="PS51007"/>
    </source>
</evidence>
<keyword evidence="5" id="KW-0732">Signal</keyword>
<dbReference type="Proteomes" id="UP000192277">
    <property type="component" value="Unassembled WGS sequence"/>
</dbReference>
<dbReference type="SUPFAM" id="SSF50952">
    <property type="entry name" value="Soluble quinoprotein glucose dehydrogenase"/>
    <property type="match status" value="1"/>
</dbReference>